<dbReference type="InterPro" id="IPR043502">
    <property type="entry name" value="DNA/RNA_pol_sf"/>
</dbReference>
<comment type="caution">
    <text evidence="1">The sequence shown here is derived from an EMBL/GenBank/DDBJ whole genome shotgun (WGS) entry which is preliminary data.</text>
</comment>
<dbReference type="OrthoDB" id="8191949at2759"/>
<gene>
    <name evidence="1" type="ORF">Plil01_000791400</name>
</gene>
<keyword evidence="2" id="KW-1185">Reference proteome</keyword>
<name>A0A9W6TV00_9STRA</name>
<dbReference type="SUPFAM" id="SSF56672">
    <property type="entry name" value="DNA/RNA polymerases"/>
    <property type="match status" value="1"/>
</dbReference>
<reference evidence="1" key="1">
    <citation type="submission" date="2023-04" db="EMBL/GenBank/DDBJ databases">
        <title>Phytophthora lilii NBRC 32176.</title>
        <authorList>
            <person name="Ichikawa N."/>
            <person name="Sato H."/>
            <person name="Tonouchi N."/>
        </authorList>
    </citation>
    <scope>NUCLEOTIDE SEQUENCE</scope>
    <source>
        <strain evidence="1">NBRC 32176</strain>
    </source>
</reference>
<dbReference type="PANTHER" id="PTHR33206">
    <property type="entry name" value="PROTEIN CBG10425"/>
    <property type="match status" value="1"/>
</dbReference>
<dbReference type="EMBL" id="BSXW01000375">
    <property type="protein sequence ID" value="GMF20404.1"/>
    <property type="molecule type" value="Genomic_DNA"/>
</dbReference>
<evidence type="ECO:0000313" key="2">
    <source>
        <dbReference type="Proteomes" id="UP001165083"/>
    </source>
</evidence>
<protein>
    <submittedName>
        <fullName evidence="1">Unnamed protein product</fullName>
    </submittedName>
</protein>
<evidence type="ECO:0000313" key="1">
    <source>
        <dbReference type="EMBL" id="GMF20404.1"/>
    </source>
</evidence>
<accession>A0A9W6TV00</accession>
<organism evidence="1 2">
    <name type="scientific">Phytophthora lilii</name>
    <dbReference type="NCBI Taxonomy" id="2077276"/>
    <lineage>
        <taxon>Eukaryota</taxon>
        <taxon>Sar</taxon>
        <taxon>Stramenopiles</taxon>
        <taxon>Oomycota</taxon>
        <taxon>Peronosporomycetes</taxon>
        <taxon>Peronosporales</taxon>
        <taxon>Peronosporaceae</taxon>
        <taxon>Phytophthora</taxon>
    </lineage>
</organism>
<dbReference type="PANTHER" id="PTHR33206:SF1">
    <property type="entry name" value="DNA-DIRECTED DNA POLYMERASE"/>
    <property type="match status" value="1"/>
</dbReference>
<proteinExistence type="predicted"/>
<dbReference type="AlphaFoldDB" id="A0A9W6TV00"/>
<dbReference type="Proteomes" id="UP001165083">
    <property type="component" value="Unassembled WGS sequence"/>
</dbReference>
<sequence length="273" mass="32070">MEAVSNARREGDVDKSKAMIAEMMKLVGNSAFGRSGMDMSKHKEVKYESNDKAIKSKIEHFTFHGLEELNDSCEITLKKRRLNNKNPILLSIAIYQLAKLRMLQYYYDCIDFYFDRSDFQYQEMDTDSGYIAFSCENPFKDCIKPDLRDHFDELKYDWFPRDYNAEVAKFNRRTPGLFKVSCEVMRWCHYPLRTTFATYRTRSTRSKSVLRVYSRGVVTMLMYLTQMASRPLYGTASRFGVQTRVSDYLKKPNRSLPILKPKQHLITTMISAR</sequence>